<sequence>MEPENQGGEIMGRWLDALKKRENGLEANLQNPQNSFNLGFEGFESFNSTELQKNSNPKKIMETAPDGTDKTDNASQMVVSSVLSVPLGGENENFSGDLRRALEGEKGNGPLFFSHPIQENERRRIIPFPGRDWKPDTKIRPDDPERYADALRVHGPASYGMMMRILGWGGTRAGRAEDELQKQGRIAFDKRGFAVLIDQKGKSNE</sequence>
<dbReference type="Proteomes" id="UP000003990">
    <property type="component" value="Unassembled WGS sequence"/>
</dbReference>
<gene>
    <name evidence="1" type="ORF">BAIG_01475</name>
</gene>
<evidence type="ECO:0000313" key="1">
    <source>
        <dbReference type="EMBL" id="EEX97087.1"/>
    </source>
</evidence>
<protein>
    <submittedName>
        <fullName evidence="1">Uncharacterized protein</fullName>
    </submittedName>
</protein>
<organism evidence="1 2">
    <name type="scientific">Brucella ceti M644/93/1</name>
    <dbReference type="NCBI Taxonomy" id="520459"/>
    <lineage>
        <taxon>Bacteria</taxon>
        <taxon>Pseudomonadati</taxon>
        <taxon>Pseudomonadota</taxon>
        <taxon>Alphaproteobacteria</taxon>
        <taxon>Hyphomicrobiales</taxon>
        <taxon>Brucellaceae</taxon>
        <taxon>Brucella/Ochrobactrum group</taxon>
        <taxon>Brucella</taxon>
    </lineage>
</organism>
<evidence type="ECO:0000313" key="2">
    <source>
        <dbReference type="Proteomes" id="UP000003990"/>
    </source>
</evidence>
<keyword evidence="2" id="KW-1185">Reference proteome</keyword>
<reference evidence="1 2" key="1">
    <citation type="submission" date="2008-12" db="EMBL/GenBank/DDBJ databases">
        <title>The Genome Sequence of Brucella ceti M644/93/1.</title>
        <authorList>
            <consortium name="The Broad Institute Genome Sequencing Platform"/>
            <person name="Ward D."/>
            <person name="Young S.K."/>
            <person name="Kodira C.D."/>
            <person name="Zeng Q."/>
            <person name="Koehrsen M."/>
            <person name="Alvarado L."/>
            <person name="Berlin A."/>
            <person name="Borenstein D."/>
            <person name="Chen Z."/>
            <person name="Engels R."/>
            <person name="Freedman E."/>
            <person name="Gellesch M."/>
            <person name="Goldberg J."/>
            <person name="Griggs A."/>
            <person name="Gujja S."/>
            <person name="Heiman D."/>
            <person name="Hepburn T."/>
            <person name="Howarth C."/>
            <person name="Jen D."/>
            <person name="Larson L."/>
            <person name="Lewis B."/>
            <person name="Mehta T."/>
            <person name="Park D."/>
            <person name="Pearson M."/>
            <person name="Roberts A."/>
            <person name="Saif S."/>
            <person name="Shea T."/>
            <person name="Shenoy N."/>
            <person name="Sisk P."/>
            <person name="Stolte C."/>
            <person name="Sykes S."/>
            <person name="Walk T."/>
            <person name="White J."/>
            <person name="Yandava C."/>
            <person name="Whatmore A.M."/>
            <person name="Perrett L.L."/>
            <person name="O'Callaghan D."/>
            <person name="Nusbaum C."/>
            <person name="Galagan J."/>
            <person name="Birren B."/>
        </authorList>
    </citation>
    <scope>NUCLEOTIDE SEQUENCE [LARGE SCALE GENOMIC DNA]</scope>
    <source>
        <strain evidence="1 2">M644/93/1</strain>
    </source>
</reference>
<proteinExistence type="predicted"/>
<accession>A0ABM9ZBM7</accession>
<name>A0ABM9ZBM7_9HYPH</name>
<dbReference type="EMBL" id="DS999670">
    <property type="protein sequence ID" value="EEX97087.1"/>
    <property type="molecule type" value="Genomic_DNA"/>
</dbReference>